<keyword evidence="6" id="KW-0378">Hydrolase</keyword>
<feature type="transmembrane region" description="Helical" evidence="5">
    <location>
        <begin position="105"/>
        <end position="128"/>
    </location>
</feature>
<evidence type="ECO:0000256" key="4">
    <source>
        <dbReference type="ARBA" id="ARBA00023136"/>
    </source>
</evidence>
<accession>A0A4Y9R6S2</accession>
<dbReference type="InterPro" id="IPR001940">
    <property type="entry name" value="Peptidase_S1C"/>
</dbReference>
<dbReference type="Gene3D" id="2.40.10.10">
    <property type="entry name" value="Trypsin-like serine proteases"/>
    <property type="match status" value="2"/>
</dbReference>
<protein>
    <submittedName>
        <fullName evidence="6">MarP family serine protease</fullName>
    </submittedName>
</protein>
<dbReference type="InterPro" id="IPR043504">
    <property type="entry name" value="Peptidase_S1_PA_chymotrypsin"/>
</dbReference>
<dbReference type="InterPro" id="IPR003825">
    <property type="entry name" value="Colicin-V_CvpA"/>
</dbReference>
<dbReference type="InterPro" id="IPR009003">
    <property type="entry name" value="Peptidase_S1_PA"/>
</dbReference>
<organism evidence="6 7">
    <name type="scientific">Orlajensenia leifsoniae</name>
    <dbReference type="NCBI Taxonomy" id="2561933"/>
    <lineage>
        <taxon>Bacteria</taxon>
        <taxon>Bacillati</taxon>
        <taxon>Actinomycetota</taxon>
        <taxon>Actinomycetes</taxon>
        <taxon>Micrococcales</taxon>
        <taxon>Microbacteriaceae</taxon>
        <taxon>Orlajensenia</taxon>
    </lineage>
</organism>
<keyword evidence="2 5" id="KW-0812">Transmembrane</keyword>
<feature type="transmembrane region" description="Helical" evidence="5">
    <location>
        <begin position="30"/>
        <end position="54"/>
    </location>
</feature>
<sequence>MPASVVLDIVVIVLLIAAAVSGWRSGFLRSVFTAIGLVVGGIAAYLLLPVFATWTTSPGWRIAIVLGGGILLLVVGEAIGSMIGRLLSRGVRVIKLGPIDRAAGLVTSTVVVALVLTTVAGGISGFGIPPVTQAIAGSATLSSIDKLTPAPAKSFLAGVRASTVNDALPWVIDTIAPPTSVPPIADLDTASPALTTAGASVVRVSGNAYQCGQSLTGSGFVVSDDRVVTNAHVVAGVDEPVVEAPGEQPRAASVVYFDDATDLAVLEVDGLDASPLPLGDVPTVGSAAAVQGFPFGGPFVSLPATIAELSTIPKADASGQRDVYALSADINQGNSGGPLLSPDGAVIGVVFAKSAAIDDVGYALAISELQPVVAAAAGLSDTVSSGACAA</sequence>
<dbReference type="AlphaFoldDB" id="A0A4Y9R6S2"/>
<dbReference type="InterPro" id="IPR047680">
    <property type="entry name" value="MarP-like"/>
</dbReference>
<dbReference type="Pfam" id="PF02674">
    <property type="entry name" value="Colicin_V"/>
    <property type="match status" value="1"/>
</dbReference>
<evidence type="ECO:0000313" key="6">
    <source>
        <dbReference type="EMBL" id="TFW00295.1"/>
    </source>
</evidence>
<evidence type="ECO:0000256" key="5">
    <source>
        <dbReference type="SAM" id="Phobius"/>
    </source>
</evidence>
<keyword evidence="6" id="KW-0645">Protease</keyword>
<keyword evidence="4 5" id="KW-0472">Membrane</keyword>
<evidence type="ECO:0000256" key="1">
    <source>
        <dbReference type="ARBA" id="ARBA00004141"/>
    </source>
</evidence>
<evidence type="ECO:0000256" key="3">
    <source>
        <dbReference type="ARBA" id="ARBA00022989"/>
    </source>
</evidence>
<dbReference type="Pfam" id="PF13365">
    <property type="entry name" value="Trypsin_2"/>
    <property type="match status" value="1"/>
</dbReference>
<feature type="transmembrane region" description="Helical" evidence="5">
    <location>
        <begin position="6"/>
        <end position="23"/>
    </location>
</feature>
<keyword evidence="3 5" id="KW-1133">Transmembrane helix</keyword>
<dbReference type="PANTHER" id="PTHR43019">
    <property type="entry name" value="SERINE ENDOPROTEASE DEGS"/>
    <property type="match status" value="1"/>
</dbReference>
<dbReference type="GO" id="GO:0004252">
    <property type="term" value="F:serine-type endopeptidase activity"/>
    <property type="evidence" value="ECO:0007669"/>
    <property type="project" value="InterPro"/>
</dbReference>
<dbReference type="SUPFAM" id="SSF50494">
    <property type="entry name" value="Trypsin-like serine proteases"/>
    <property type="match status" value="1"/>
</dbReference>
<dbReference type="PANTHER" id="PTHR43019:SF23">
    <property type="entry name" value="PROTEASE DO-LIKE 5, CHLOROPLASTIC"/>
    <property type="match status" value="1"/>
</dbReference>
<gene>
    <name evidence="6" type="ORF">E4M00_03720</name>
</gene>
<reference evidence="6 7" key="1">
    <citation type="journal article" date="2018" name="J. Microbiol.">
        <title>Leifsonia flava sp. nov., a novel actinobacterium isolated from the rhizosphere of Aquilegia viridiflora.</title>
        <authorList>
            <person name="Cai Y."/>
            <person name="Tao W.Z."/>
            <person name="Ma Y.J."/>
            <person name="Cheng J."/>
            <person name="Zhang M.Y."/>
            <person name="Zhang Y.X."/>
        </authorList>
    </citation>
    <scope>NUCLEOTIDE SEQUENCE [LARGE SCALE GENOMIC DNA]</scope>
    <source>
        <strain evidence="6 7">SYP-B2174</strain>
    </source>
</reference>
<dbReference type="GO" id="GO:0006508">
    <property type="term" value="P:proteolysis"/>
    <property type="evidence" value="ECO:0007669"/>
    <property type="project" value="UniProtKB-KW"/>
</dbReference>
<name>A0A4Y9R6S2_9MICO</name>
<dbReference type="GO" id="GO:0009403">
    <property type="term" value="P:toxin biosynthetic process"/>
    <property type="evidence" value="ECO:0007669"/>
    <property type="project" value="InterPro"/>
</dbReference>
<evidence type="ECO:0000256" key="2">
    <source>
        <dbReference type="ARBA" id="ARBA00022692"/>
    </source>
</evidence>
<dbReference type="PRINTS" id="PR00834">
    <property type="entry name" value="PROTEASES2C"/>
</dbReference>
<dbReference type="Proteomes" id="UP000298127">
    <property type="component" value="Unassembled WGS sequence"/>
</dbReference>
<dbReference type="NCBIfam" id="NF033740">
    <property type="entry name" value="MarP_fam_protase"/>
    <property type="match status" value="1"/>
</dbReference>
<dbReference type="RefSeq" id="WP_135119120.1">
    <property type="nucleotide sequence ID" value="NZ_SPQZ01000001.1"/>
</dbReference>
<comment type="caution">
    <text evidence="6">The sequence shown here is derived from an EMBL/GenBank/DDBJ whole genome shotgun (WGS) entry which is preliminary data.</text>
</comment>
<keyword evidence="7" id="KW-1185">Reference proteome</keyword>
<comment type="subcellular location">
    <subcellularLocation>
        <location evidence="1">Membrane</location>
        <topology evidence="1">Multi-pass membrane protein</topology>
    </subcellularLocation>
</comment>
<feature type="transmembrane region" description="Helical" evidence="5">
    <location>
        <begin position="60"/>
        <end position="84"/>
    </location>
</feature>
<dbReference type="GO" id="GO:0016020">
    <property type="term" value="C:membrane"/>
    <property type="evidence" value="ECO:0007669"/>
    <property type="project" value="UniProtKB-SubCell"/>
</dbReference>
<dbReference type="EMBL" id="SPQZ01000001">
    <property type="protein sequence ID" value="TFW00295.1"/>
    <property type="molecule type" value="Genomic_DNA"/>
</dbReference>
<evidence type="ECO:0000313" key="7">
    <source>
        <dbReference type="Proteomes" id="UP000298127"/>
    </source>
</evidence>
<proteinExistence type="predicted"/>